<dbReference type="GO" id="GO:0005524">
    <property type="term" value="F:ATP binding"/>
    <property type="evidence" value="ECO:0007669"/>
    <property type="project" value="UniProtKB-KW"/>
</dbReference>
<gene>
    <name evidence="12" type="ORF">SPBR_05470</name>
</gene>
<keyword evidence="8" id="KW-0067">ATP-binding</keyword>
<feature type="domain" description="Protein kinase" evidence="11">
    <location>
        <begin position="25"/>
        <end position="368"/>
    </location>
</feature>
<dbReference type="Pfam" id="PF00069">
    <property type="entry name" value="Pkinase"/>
    <property type="match status" value="1"/>
</dbReference>
<feature type="compositionally biased region" description="Low complexity" evidence="10">
    <location>
        <begin position="1466"/>
        <end position="1485"/>
    </location>
</feature>
<dbReference type="SUPFAM" id="SSF50978">
    <property type="entry name" value="WD40 repeat-like"/>
    <property type="match status" value="1"/>
</dbReference>
<feature type="compositionally biased region" description="Low complexity" evidence="10">
    <location>
        <begin position="1837"/>
        <end position="1855"/>
    </location>
</feature>
<dbReference type="EMBL" id="AWTV01000004">
    <property type="protein sequence ID" value="KIH93983.1"/>
    <property type="molecule type" value="Genomic_DNA"/>
</dbReference>
<dbReference type="PANTHER" id="PTHR17583:SF0">
    <property type="entry name" value="PHOSPHOINOSITIDE 3-KINASE REGULATORY SUBUNIT 4"/>
    <property type="match status" value="1"/>
</dbReference>
<dbReference type="InterPro" id="IPR016024">
    <property type="entry name" value="ARM-type_fold"/>
</dbReference>
<dbReference type="GO" id="GO:0016236">
    <property type="term" value="P:macroautophagy"/>
    <property type="evidence" value="ECO:0007669"/>
    <property type="project" value="InterPro"/>
</dbReference>
<dbReference type="OrthoDB" id="242910at2759"/>
<feature type="compositionally biased region" description="Polar residues" evidence="10">
    <location>
        <begin position="1143"/>
        <end position="1154"/>
    </location>
</feature>
<dbReference type="PROSITE" id="PS00108">
    <property type="entry name" value="PROTEIN_KINASE_ST"/>
    <property type="match status" value="1"/>
</dbReference>
<evidence type="ECO:0000313" key="13">
    <source>
        <dbReference type="Proteomes" id="UP000031575"/>
    </source>
</evidence>
<dbReference type="PROSITE" id="PS50082">
    <property type="entry name" value="WD_REPEATS_2"/>
    <property type="match status" value="2"/>
</dbReference>
<dbReference type="GO" id="GO:0005770">
    <property type="term" value="C:late endosome"/>
    <property type="evidence" value="ECO:0007669"/>
    <property type="project" value="TreeGrafter"/>
</dbReference>
<feature type="compositionally biased region" description="Acidic residues" evidence="10">
    <location>
        <begin position="215"/>
        <end position="239"/>
    </location>
</feature>
<proteinExistence type="predicted"/>
<evidence type="ECO:0000313" key="12">
    <source>
        <dbReference type="EMBL" id="KIH93983.1"/>
    </source>
</evidence>
<feature type="region of interest" description="Disordered" evidence="10">
    <location>
        <begin position="1819"/>
        <end position="1855"/>
    </location>
</feature>
<comment type="caution">
    <text evidence="12">The sequence shown here is derived from an EMBL/GenBank/DDBJ whole genome shotgun (WGS) entry which is preliminary data.</text>
</comment>
<feature type="region of interest" description="Disordered" evidence="10">
    <location>
        <begin position="1466"/>
        <end position="1487"/>
    </location>
</feature>
<dbReference type="InterPro" id="IPR000719">
    <property type="entry name" value="Prot_kinase_dom"/>
</dbReference>
<dbReference type="InterPro" id="IPR008271">
    <property type="entry name" value="Ser/Thr_kinase_AS"/>
</dbReference>
<dbReference type="GO" id="GO:0071561">
    <property type="term" value="C:nucleus-vacuole junction"/>
    <property type="evidence" value="ECO:0007669"/>
    <property type="project" value="TreeGrafter"/>
</dbReference>
<dbReference type="Gene3D" id="2.130.10.10">
    <property type="entry name" value="YVTN repeat-like/Quinoprotein amine dehydrogenase"/>
    <property type="match status" value="2"/>
</dbReference>
<name>A0A0C2FSH8_9PEZI</name>
<dbReference type="EC" id="2.7.11.1" evidence="1"/>
<keyword evidence="6" id="KW-0547">Nucleotide-binding</keyword>
<dbReference type="PANTHER" id="PTHR17583">
    <property type="entry name" value="PHOSPHOINOSITIDE 3-KINASE REGULATORY SUBUNIT 4"/>
    <property type="match status" value="1"/>
</dbReference>
<feature type="compositionally biased region" description="Low complexity" evidence="10">
    <location>
        <begin position="1278"/>
        <end position="1287"/>
    </location>
</feature>
<feature type="compositionally biased region" description="Basic residues" evidence="10">
    <location>
        <begin position="1112"/>
        <end position="1126"/>
    </location>
</feature>
<dbReference type="SMART" id="SM00220">
    <property type="entry name" value="S_TKc"/>
    <property type="match status" value="1"/>
</dbReference>
<evidence type="ECO:0000256" key="2">
    <source>
        <dbReference type="ARBA" id="ARBA00022527"/>
    </source>
</evidence>
<dbReference type="InterPro" id="IPR055231">
    <property type="entry name" value="2AA_helical"/>
</dbReference>
<dbReference type="VEuPathDB" id="FungiDB:SPBR_05470"/>
<keyword evidence="4" id="KW-0808">Transferase</keyword>
<accession>A0A0C2FSH8</accession>
<keyword evidence="13" id="KW-1185">Reference proteome</keyword>
<evidence type="ECO:0000256" key="4">
    <source>
        <dbReference type="ARBA" id="ARBA00022679"/>
    </source>
</evidence>
<dbReference type="Pfam" id="PF22956">
    <property type="entry name" value="VPS15-like_hel"/>
    <property type="match status" value="1"/>
</dbReference>
<feature type="compositionally biased region" description="Low complexity" evidence="10">
    <location>
        <begin position="1200"/>
        <end position="1209"/>
    </location>
</feature>
<keyword evidence="7 12" id="KW-0418">Kinase</keyword>
<dbReference type="InterPro" id="IPR036322">
    <property type="entry name" value="WD40_repeat_dom_sf"/>
</dbReference>
<keyword evidence="5" id="KW-0677">Repeat</keyword>
<protein>
    <recommendedName>
        <fullName evidence="1">non-specific serine/threonine protein kinase</fullName>
        <ecNumber evidence="1">2.7.11.1</ecNumber>
    </recommendedName>
</protein>
<dbReference type="InterPro" id="IPR045162">
    <property type="entry name" value="Vps15-like"/>
</dbReference>
<feature type="repeat" description="WD" evidence="9">
    <location>
        <begin position="1742"/>
        <end position="1757"/>
    </location>
</feature>
<feature type="compositionally biased region" description="Low complexity" evidence="10">
    <location>
        <begin position="1258"/>
        <end position="1269"/>
    </location>
</feature>
<dbReference type="CDD" id="cd13980">
    <property type="entry name" value="STKc_Vps15"/>
    <property type="match status" value="1"/>
</dbReference>
<feature type="compositionally biased region" description="Low complexity" evidence="10">
    <location>
        <begin position="1232"/>
        <end position="1245"/>
    </location>
</feature>
<feature type="region of interest" description="Disordered" evidence="10">
    <location>
        <begin position="206"/>
        <end position="272"/>
    </location>
</feature>
<dbReference type="GO" id="GO:0006623">
    <property type="term" value="P:protein targeting to vacuole"/>
    <property type="evidence" value="ECO:0007669"/>
    <property type="project" value="TreeGrafter"/>
</dbReference>
<dbReference type="GO" id="GO:0034272">
    <property type="term" value="C:phosphatidylinositol 3-kinase complex, class III, type II"/>
    <property type="evidence" value="ECO:0007669"/>
    <property type="project" value="TreeGrafter"/>
</dbReference>
<evidence type="ECO:0000256" key="3">
    <source>
        <dbReference type="ARBA" id="ARBA00022574"/>
    </source>
</evidence>
<dbReference type="GO" id="GO:0034271">
    <property type="term" value="C:phosphatidylinositol 3-kinase complex, class III, type I"/>
    <property type="evidence" value="ECO:0007669"/>
    <property type="project" value="TreeGrafter"/>
</dbReference>
<evidence type="ECO:0000256" key="7">
    <source>
        <dbReference type="ARBA" id="ARBA00022777"/>
    </source>
</evidence>
<dbReference type="HOGENOM" id="CLU_001696_1_0_1"/>
<keyword evidence="2" id="KW-0723">Serine/threonine-protein kinase</keyword>
<dbReference type="GO" id="GO:0004674">
    <property type="term" value="F:protein serine/threonine kinase activity"/>
    <property type="evidence" value="ECO:0007669"/>
    <property type="project" value="UniProtKB-KW"/>
</dbReference>
<dbReference type="Gene3D" id="1.25.10.10">
    <property type="entry name" value="Leucine-rich Repeat Variant"/>
    <property type="match status" value="2"/>
</dbReference>
<dbReference type="SUPFAM" id="SSF56112">
    <property type="entry name" value="Protein kinase-like (PK-like)"/>
    <property type="match status" value="1"/>
</dbReference>
<dbReference type="PROSITE" id="PS50294">
    <property type="entry name" value="WD_REPEATS_REGION"/>
    <property type="match status" value="1"/>
</dbReference>
<dbReference type="InterPro" id="IPR011009">
    <property type="entry name" value="Kinase-like_dom_sf"/>
</dbReference>
<sequence length="1947" mass="207900">MGQGYSLTTPSAGSAGIDVPELGDLVYEKSIGIARFMKSIRARHHDGVVLVKVLVKPYTPMTLAVYRDRLVRERRILADVPNALAYQRIVETDTNGFLVRQFLYNSLYDRMSTRPFLEDIEKKWLAFQLLCALRDCHARDVYHGDIKTENVLVTSWNWLYLTDFSSAFKPVLLPDDNPADFSYFFDTSGRRTCYLAPERFVPSATATAAAAAEGGEADDAEEDSPVLDDDDDDDDDDNDNGEHEHDHEHDHTRQPRRHRGRRRRAAPPGTPPNRITWAMDVFSAGCVIAELVLESPIFSLSQLFRYRRGEYDPSAAHLGRIQDRDLADMIAHMIQLDPQKRYAAEEYLDFYRGKVFPDYFYSFLHQYMEVITDPVAAHFSASGASRNLGEADERIDRVFYDFDKISYFLGFQDDATAGAAAATTATTTTTTDASSMATRAPRLGLGLFPVRLSIPTKEHSVRAGAEPTADNGALIFLTLIVASIRNTARAASKIRACDVLLAFAERLTDEAKLDRVLPYLMALLNDRAEMVVVAAVRSVTQLLALVRTVSPVNAHVFLEYILPRMQAALLGSATTTASSGREASPVVRATYAACLGTLATTARRFLEMAARVDRMVGVTDGDADVEGPTAALPARPAPPPAGRRSSDDNDDDHLEDGLFDAAQRELVDLFELHTKALIEDADPYVRRAFLTSVPALCLFFGAADANDIIVTHLNTYLNDRDWMLKCAFFDTIVGVATFLGSASLEAFILPLMVQALADPEEHVVQAVLQALAELADVGLFAKPVVWELVEATARFAVHPNLWIREAAARFLAAATKFLSPAQIRCLFLPLVAPYLKPPGLLLPPFSSSSSLSSSSRSSGAGASSPELVLLDHLQRPLSRAVFDQAVNWAMKADRGAFWKPVQKLRGFPFGMSASASASFPSPAAAAAAAAATGGPGGAGGSGGGHATGRFVVPRSLSKVARNEEDEQWINRLRNLGLATDDEFKLLALREFIWRLSRRKMHEQHAYADGPASASASASGGDPNLNNIVPLRSLGITPQTVLFDEEPQKQTHLAVPPPPPAATITLTTNNNTRLPGESPRSIEDALHDASMTIDDPVAKRRRAALNVHRNRLGHHDHHNHHNHHRHGSGASPSPAVRDGYLTAASPTTTGSSRNHSPQRDVAGSPTTAVGGGGGDDDAASLRSLQVALSPPVSNGGGIGGVASAPGPASSLRHRPSAISLLNRKDSAAHKSSKSGAAETTTTEANAFGQVEGRSAFSGRVPSRSPVPSDDQSASEPDELGSPAAAAASSGLAASGSRYRAHHTYSGNDPSVLRMLDAMFVDNYPHDVAEFSPLVTPLSRKKATAAVSTASSTSGSSGGRRAAADVWRPAGRMVATFSEHAGAINRVVVSPDHAFFLTGGDDGTVRVWDTQRLERNIAHRSRQVHRHAPGARVLALCFIENTHCFISCASDGSVHVVKVEYAVPSAASSATAPSSTSPSTSPPSSSSMPRYSRLRLLREYQLPRGEWAVWCDHFKQEASSVLVLATNRSRVLGIDLRTMTLLFALANPVHHGTPTCFAVDRKRNWLVVATSHGVLDLWDLRFKMRLKGWGIAGGAAGATGGGTAASPIYRLAIHPSKGRGKWLCVAGGTGQGGEVTVWDLEKTLCREVYRTGAAAAASTSSTATKDLYEPWDVDEDRPEGMLGRFATSIDPAGVANGGTPATAAAAAAAGVAPGTTGAGGDKGVRAMVAGSSPVDDQRDVRHAFLVTGGSDRKLRFWDLWRIENSTVYSGQDEGWIGGVGTHGAHGGGAGGNASTAAHVGHAAGRSTFTATQVTTAMAVNTERPPRSAGGAGGVAMTPSSSSKGRSTGAAAATSSGTTSAGAATAAAAADAVPRLSRASVIAAQQQQLLRSHLDAITDVALLESPYMATVSVDRMGVIFDCHEGCGVWMVCCRGVLSWRESSVRRRRSP</sequence>
<feature type="region of interest" description="Disordered" evidence="10">
    <location>
        <begin position="1191"/>
        <end position="1287"/>
    </location>
</feature>
<evidence type="ECO:0000256" key="8">
    <source>
        <dbReference type="ARBA" id="ARBA00022840"/>
    </source>
</evidence>
<evidence type="ECO:0000256" key="9">
    <source>
        <dbReference type="PROSITE-ProRule" id="PRU00221"/>
    </source>
</evidence>
<reference evidence="12 13" key="1">
    <citation type="journal article" date="2014" name="BMC Genomics">
        <title>Comparative genomics of the major fungal agents of human and animal Sporotrichosis: Sporothrix schenckii and Sporothrix brasiliensis.</title>
        <authorList>
            <person name="Teixeira M.M."/>
            <person name="de Almeida L.G."/>
            <person name="Kubitschek-Barreira P."/>
            <person name="Alves F.L."/>
            <person name="Kioshima E.S."/>
            <person name="Abadio A.K."/>
            <person name="Fernandes L."/>
            <person name="Derengowski L.S."/>
            <person name="Ferreira K.S."/>
            <person name="Souza R.C."/>
            <person name="Ruiz J.C."/>
            <person name="de Andrade N.C."/>
            <person name="Paes H.C."/>
            <person name="Nicola A.M."/>
            <person name="Albuquerque P."/>
            <person name="Gerber A.L."/>
            <person name="Martins V.P."/>
            <person name="Peconick L.D."/>
            <person name="Neto A.V."/>
            <person name="Chaucanez C.B."/>
            <person name="Silva P.A."/>
            <person name="Cunha O.L."/>
            <person name="de Oliveira F.F."/>
            <person name="dos Santos T.C."/>
            <person name="Barros A.L."/>
            <person name="Soares M.A."/>
            <person name="de Oliveira L.M."/>
            <person name="Marini M.M."/>
            <person name="Villalobos-Duno H."/>
            <person name="Cunha M.M."/>
            <person name="de Hoog S."/>
            <person name="da Silveira J.F."/>
            <person name="Henrissat B."/>
            <person name="Nino-Vega G.A."/>
            <person name="Cisalpino P.S."/>
            <person name="Mora-Montes H.M."/>
            <person name="Almeida S.R."/>
            <person name="Stajich J.E."/>
            <person name="Lopes-Bezerra L.M."/>
            <person name="Vasconcelos A.T."/>
            <person name="Felipe M.S."/>
        </authorList>
    </citation>
    <scope>NUCLEOTIDE SEQUENCE [LARGE SCALE GENOMIC DNA]</scope>
    <source>
        <strain evidence="12 13">5110</strain>
    </source>
</reference>
<evidence type="ECO:0000259" key="11">
    <source>
        <dbReference type="PROSITE" id="PS50011"/>
    </source>
</evidence>
<dbReference type="Pfam" id="PF00400">
    <property type="entry name" value="WD40"/>
    <property type="match status" value="1"/>
</dbReference>
<feature type="compositionally biased region" description="Basic residues" evidence="10">
    <location>
        <begin position="254"/>
        <end position="265"/>
    </location>
</feature>
<dbReference type="GeneID" id="63678655"/>
<feature type="repeat" description="WD" evidence="9">
    <location>
        <begin position="1375"/>
        <end position="1416"/>
    </location>
</feature>
<evidence type="ECO:0000256" key="10">
    <source>
        <dbReference type="SAM" id="MobiDB-lite"/>
    </source>
</evidence>
<dbReference type="RefSeq" id="XP_040621993.1">
    <property type="nucleotide sequence ID" value="XM_040763734.1"/>
</dbReference>
<dbReference type="SMART" id="SM00320">
    <property type="entry name" value="WD40"/>
    <property type="match status" value="6"/>
</dbReference>
<feature type="compositionally biased region" description="Basic and acidic residues" evidence="10">
    <location>
        <begin position="240"/>
        <end position="253"/>
    </location>
</feature>
<dbReference type="Gene3D" id="1.10.510.10">
    <property type="entry name" value="Transferase(Phosphotransferase) domain 1"/>
    <property type="match status" value="2"/>
</dbReference>
<dbReference type="Proteomes" id="UP000031575">
    <property type="component" value="Unassembled WGS sequence"/>
</dbReference>
<evidence type="ECO:0000256" key="5">
    <source>
        <dbReference type="ARBA" id="ARBA00022737"/>
    </source>
</evidence>
<dbReference type="PROSITE" id="PS50011">
    <property type="entry name" value="PROTEIN_KINASE_DOM"/>
    <property type="match status" value="1"/>
</dbReference>
<evidence type="ECO:0000256" key="1">
    <source>
        <dbReference type="ARBA" id="ARBA00012513"/>
    </source>
</evidence>
<dbReference type="GO" id="GO:0045324">
    <property type="term" value="P:late endosome to vacuole transport"/>
    <property type="evidence" value="ECO:0007669"/>
    <property type="project" value="InterPro"/>
</dbReference>
<dbReference type="InterPro" id="IPR015943">
    <property type="entry name" value="WD40/YVTN_repeat-like_dom_sf"/>
</dbReference>
<keyword evidence="3 9" id="KW-0853">WD repeat</keyword>
<feature type="region of interest" description="Disordered" evidence="10">
    <location>
        <begin position="623"/>
        <end position="654"/>
    </location>
</feature>
<dbReference type="InterPro" id="IPR011989">
    <property type="entry name" value="ARM-like"/>
</dbReference>
<evidence type="ECO:0000256" key="6">
    <source>
        <dbReference type="ARBA" id="ARBA00022741"/>
    </source>
</evidence>
<dbReference type="SUPFAM" id="SSF48371">
    <property type="entry name" value="ARM repeat"/>
    <property type="match status" value="1"/>
</dbReference>
<feature type="region of interest" description="Disordered" evidence="10">
    <location>
        <begin position="1112"/>
        <end position="1178"/>
    </location>
</feature>
<dbReference type="InterPro" id="IPR001680">
    <property type="entry name" value="WD40_rpt"/>
</dbReference>
<organism evidence="12 13">
    <name type="scientific">Sporothrix brasiliensis 5110</name>
    <dbReference type="NCBI Taxonomy" id="1398154"/>
    <lineage>
        <taxon>Eukaryota</taxon>
        <taxon>Fungi</taxon>
        <taxon>Dikarya</taxon>
        <taxon>Ascomycota</taxon>
        <taxon>Pezizomycotina</taxon>
        <taxon>Sordariomycetes</taxon>
        <taxon>Sordariomycetidae</taxon>
        <taxon>Ophiostomatales</taxon>
        <taxon>Ophiostomataceae</taxon>
        <taxon>Sporothrix</taxon>
    </lineage>
</organism>